<evidence type="ECO:0000313" key="1">
    <source>
        <dbReference type="EMBL" id="KAJ7776038.1"/>
    </source>
</evidence>
<protein>
    <submittedName>
        <fullName evidence="1">Uncharacterized protein</fullName>
    </submittedName>
</protein>
<name>A0AAD7K325_9AGAR</name>
<dbReference type="AlphaFoldDB" id="A0AAD7K325"/>
<sequence>MPEGFEQNRPANPHPVHALGPVHITVDSWTSRASSYVLVVAVHRLEAQNLTFANSTVTVDNASDQTLRHTGMRCLAHLANLQARAQDHQMRQQSNLIHSPIELGGTIWVSLVLYWDGRTGRNFE</sequence>
<proteinExistence type="predicted"/>
<comment type="caution">
    <text evidence="1">The sequence shown here is derived from an EMBL/GenBank/DDBJ whole genome shotgun (WGS) entry which is preliminary data.</text>
</comment>
<dbReference type="EMBL" id="JARJLG010000013">
    <property type="protein sequence ID" value="KAJ7776038.1"/>
    <property type="molecule type" value="Genomic_DNA"/>
</dbReference>
<dbReference type="Proteomes" id="UP001215280">
    <property type="component" value="Unassembled WGS sequence"/>
</dbReference>
<accession>A0AAD7K325</accession>
<keyword evidence="2" id="KW-1185">Reference proteome</keyword>
<gene>
    <name evidence="1" type="ORF">DFH07DRAFT_766981</name>
</gene>
<reference evidence="1" key="1">
    <citation type="submission" date="2023-03" db="EMBL/GenBank/DDBJ databases">
        <title>Massive genome expansion in bonnet fungi (Mycena s.s.) driven by repeated elements and novel gene families across ecological guilds.</title>
        <authorList>
            <consortium name="Lawrence Berkeley National Laboratory"/>
            <person name="Harder C.B."/>
            <person name="Miyauchi S."/>
            <person name="Viragh M."/>
            <person name="Kuo A."/>
            <person name="Thoen E."/>
            <person name="Andreopoulos B."/>
            <person name="Lu D."/>
            <person name="Skrede I."/>
            <person name="Drula E."/>
            <person name="Henrissat B."/>
            <person name="Morin E."/>
            <person name="Kohler A."/>
            <person name="Barry K."/>
            <person name="LaButti K."/>
            <person name="Morin E."/>
            <person name="Salamov A."/>
            <person name="Lipzen A."/>
            <person name="Mereny Z."/>
            <person name="Hegedus B."/>
            <person name="Baldrian P."/>
            <person name="Stursova M."/>
            <person name="Weitz H."/>
            <person name="Taylor A."/>
            <person name="Grigoriev I.V."/>
            <person name="Nagy L.G."/>
            <person name="Martin F."/>
            <person name="Kauserud H."/>
        </authorList>
    </citation>
    <scope>NUCLEOTIDE SEQUENCE</scope>
    <source>
        <strain evidence="1">CBHHK188m</strain>
    </source>
</reference>
<organism evidence="1 2">
    <name type="scientific">Mycena maculata</name>
    <dbReference type="NCBI Taxonomy" id="230809"/>
    <lineage>
        <taxon>Eukaryota</taxon>
        <taxon>Fungi</taxon>
        <taxon>Dikarya</taxon>
        <taxon>Basidiomycota</taxon>
        <taxon>Agaricomycotina</taxon>
        <taxon>Agaricomycetes</taxon>
        <taxon>Agaricomycetidae</taxon>
        <taxon>Agaricales</taxon>
        <taxon>Marasmiineae</taxon>
        <taxon>Mycenaceae</taxon>
        <taxon>Mycena</taxon>
    </lineage>
</organism>
<evidence type="ECO:0000313" key="2">
    <source>
        <dbReference type="Proteomes" id="UP001215280"/>
    </source>
</evidence>